<evidence type="ECO:0000259" key="11">
    <source>
        <dbReference type="PROSITE" id="PS50003"/>
    </source>
</evidence>
<dbReference type="SUPFAM" id="SSF48065">
    <property type="entry name" value="DBL homology domain (DH-domain)"/>
    <property type="match status" value="1"/>
</dbReference>
<dbReference type="InterPro" id="IPR035899">
    <property type="entry name" value="DBL_dom_sf"/>
</dbReference>
<dbReference type="Gene3D" id="1.20.900.10">
    <property type="entry name" value="Dbl homology (DH) domain"/>
    <property type="match status" value="1"/>
</dbReference>
<evidence type="ECO:0000256" key="5">
    <source>
        <dbReference type="ARBA" id="ARBA00022723"/>
    </source>
</evidence>
<evidence type="ECO:0000313" key="15">
    <source>
        <dbReference type="Proteomes" id="UP000018467"/>
    </source>
</evidence>
<dbReference type="InterPro" id="IPR001849">
    <property type="entry name" value="PH_domain"/>
</dbReference>
<dbReference type="PANTHER" id="PTHR13944:SF22">
    <property type="entry name" value="RHO GUANINE NUCLEOTIDE EXCHANGE FACTOR 28"/>
    <property type="match status" value="1"/>
</dbReference>
<feature type="compositionally biased region" description="Basic and acidic residues" evidence="10">
    <location>
        <begin position="684"/>
        <end position="695"/>
    </location>
</feature>
<feature type="compositionally biased region" description="Low complexity" evidence="10">
    <location>
        <begin position="445"/>
        <end position="458"/>
    </location>
</feature>
<evidence type="ECO:0000256" key="9">
    <source>
        <dbReference type="SAM" id="Coils"/>
    </source>
</evidence>
<feature type="compositionally biased region" description="Basic and acidic residues" evidence="10">
    <location>
        <begin position="1440"/>
        <end position="1454"/>
    </location>
</feature>
<protein>
    <submittedName>
        <fullName evidence="14">Rho guanine nucleotide exchange factor 28</fullName>
    </submittedName>
</protein>
<name>W5KRJ8_ASTMX</name>
<dbReference type="Bgee" id="ENSAMXG00000009924">
    <property type="expression patterns" value="Expressed in olfactory epithelium and 12 other cell types or tissues"/>
</dbReference>
<keyword evidence="15" id="KW-1185">Reference proteome</keyword>
<feature type="compositionally biased region" description="Low complexity" evidence="10">
    <location>
        <begin position="482"/>
        <end position="491"/>
    </location>
</feature>
<evidence type="ECO:0000256" key="10">
    <source>
        <dbReference type="SAM" id="MobiDB-lite"/>
    </source>
</evidence>
<evidence type="ECO:0000256" key="2">
    <source>
        <dbReference type="ARBA" id="ARBA00022490"/>
    </source>
</evidence>
<dbReference type="SUPFAM" id="SSF50729">
    <property type="entry name" value="PH domain-like"/>
    <property type="match status" value="1"/>
</dbReference>
<reference evidence="14" key="3">
    <citation type="submission" date="2025-08" db="UniProtKB">
        <authorList>
            <consortium name="Ensembl"/>
        </authorList>
    </citation>
    <scope>IDENTIFICATION</scope>
</reference>
<evidence type="ECO:0000256" key="8">
    <source>
        <dbReference type="ARBA" id="ARBA00023054"/>
    </source>
</evidence>
<feature type="compositionally biased region" description="Basic and acidic residues" evidence="10">
    <location>
        <begin position="432"/>
        <end position="444"/>
    </location>
</feature>
<keyword evidence="4" id="KW-0344">Guanine-nucleotide releasing factor</keyword>
<evidence type="ECO:0000256" key="4">
    <source>
        <dbReference type="ARBA" id="ARBA00022658"/>
    </source>
</evidence>
<dbReference type="Pfam" id="PF00621">
    <property type="entry name" value="RhoGEF"/>
    <property type="match status" value="1"/>
</dbReference>
<dbReference type="SUPFAM" id="SSF57889">
    <property type="entry name" value="Cysteine-rich domain"/>
    <property type="match status" value="1"/>
</dbReference>
<dbReference type="InterPro" id="IPR002219">
    <property type="entry name" value="PKC_DAG/PE"/>
</dbReference>
<feature type="region of interest" description="Disordered" evidence="10">
    <location>
        <begin position="514"/>
        <end position="624"/>
    </location>
</feature>
<evidence type="ECO:0000259" key="13">
    <source>
        <dbReference type="PROSITE" id="PS50081"/>
    </source>
</evidence>
<feature type="region of interest" description="Disordered" evidence="10">
    <location>
        <begin position="150"/>
        <end position="186"/>
    </location>
</feature>
<feature type="region of interest" description="Disordered" evidence="10">
    <location>
        <begin position="417"/>
        <end position="458"/>
    </location>
</feature>
<comment type="subcellular location">
    <subcellularLocation>
        <location evidence="1">Cytoplasm</location>
    </subcellularLocation>
</comment>
<dbReference type="Ensembl" id="ENSAMXT00000010210.2">
    <property type="protein sequence ID" value="ENSAMXP00000010210.2"/>
    <property type="gene ID" value="ENSAMXG00000009924.2"/>
</dbReference>
<dbReference type="SMART" id="SM00109">
    <property type="entry name" value="C1"/>
    <property type="match status" value="1"/>
</dbReference>
<dbReference type="Gene3D" id="2.30.29.30">
    <property type="entry name" value="Pleckstrin-homology domain (PH domain)/Phosphotyrosine-binding domain (PTB)"/>
    <property type="match status" value="1"/>
</dbReference>
<dbReference type="PROSITE" id="PS50081">
    <property type="entry name" value="ZF_DAG_PE_2"/>
    <property type="match status" value="1"/>
</dbReference>
<dbReference type="InterPro" id="IPR000219">
    <property type="entry name" value="DH_dom"/>
</dbReference>
<keyword evidence="6" id="KW-0863">Zinc-finger</keyword>
<feature type="compositionally biased region" description="Polar residues" evidence="10">
    <location>
        <begin position="539"/>
        <end position="553"/>
    </location>
</feature>
<feature type="region of interest" description="Disordered" evidence="10">
    <location>
        <begin position="768"/>
        <end position="821"/>
    </location>
</feature>
<keyword evidence="3" id="KW-0597">Phosphoprotein</keyword>
<feature type="region of interest" description="Disordered" evidence="10">
    <location>
        <begin position="1428"/>
        <end position="1461"/>
    </location>
</feature>
<feature type="domain" description="PH" evidence="11">
    <location>
        <begin position="1125"/>
        <end position="1227"/>
    </location>
</feature>
<feature type="compositionally biased region" description="Low complexity" evidence="10">
    <location>
        <begin position="768"/>
        <end position="778"/>
    </location>
</feature>
<reference evidence="15" key="1">
    <citation type="submission" date="2013-03" db="EMBL/GenBank/DDBJ databases">
        <authorList>
            <person name="Jeffery W."/>
            <person name="Warren W."/>
            <person name="Wilson R.K."/>
        </authorList>
    </citation>
    <scope>NUCLEOTIDE SEQUENCE</scope>
    <source>
        <strain evidence="15">female</strain>
    </source>
</reference>
<dbReference type="Pfam" id="PF17838">
    <property type="entry name" value="PH_16"/>
    <property type="match status" value="1"/>
</dbReference>
<feature type="domain" description="DH" evidence="12">
    <location>
        <begin position="887"/>
        <end position="1084"/>
    </location>
</feature>
<dbReference type="PROSITE" id="PS50003">
    <property type="entry name" value="PH_DOMAIN"/>
    <property type="match status" value="1"/>
</dbReference>
<evidence type="ECO:0000256" key="6">
    <source>
        <dbReference type="ARBA" id="ARBA00022771"/>
    </source>
</evidence>
<keyword evidence="7" id="KW-0862">Zinc</keyword>
<keyword evidence="8 9" id="KW-0175">Coiled coil</keyword>
<sequence length="1701" mass="190966">RSLNADLVPHGQVEVCVLQQVPQCTQENAEYYVLLEGSAVHHVTTAKKKEGAHLLSFTAPGHNVPEKVSLQVYCWQSDSNQLTPLSGSEELVLEYKQDKIQEVADQLILNPDLLTSSTYQDIQRKFCLGENFRSMQNSLALNVQSGTCQDLPEETTGFDQRQDEPNEGSSSEENRDSTSESSEYWELGPDHRCALEPCSAVDVKITQAFANMRSHLEWNNQKIQDPQDLHNKKTPLQIAVSLGLCHLTLFYLQKSANQITELSSGEEHNPVETIQSMGDTESSALTNPTACRESKPVWMSDVWSDDSHLLRFCPLTSSLVLTVKHSSHVDVQSSIQLYREKTRNSETNTQCLCFVLNQVFEEQLVLSLGEDEDSPATCSSETSCSPPGSCSPFQLHSTHTAAARLAAMLNRGGKDDLSRKYSISGVTGDSSGTDKDEGPKEKPSFSRPFSPSFTHFSPTSPAGLVLDRFLRTNRPTDPTYNSASSPPESYELSPSLVALEMDSEEEDDDDFLMKKPLPQISSDQKSNGDAPAPDLTCIRSHSASSACNNTSSKDPADQGGRLRSYSYSSPKISLLPPRFSRDPQPPPADISQEQRAFSLTEQSQEKRELKFRRRAQSADDESSVELDDSLQHLTLSEFLKEIEEEEWDRYIIPSKTESEKYKVSRTFSFIKSRMYSTRNKNKGKAKEREAKEKQGNGHQFTAGAGPGPSVCEVCDKPAAGKETLHCTNCAVSIHKGCKDSAAQCLKVCCSVCDCLCEYFIVRESASSSSSSSMSTSNSLPVMTSRDRKDTTPLPCPLSRSVPLVPERLAESPEDDSDSSIWKIPVQSEDPLQSVESSTSTESSLLEDTVDASLQNELGADAQDLEAESWSLAVEPHFCQRQEKRTIKRQDVIYELMQTELHHLQTLTVMAEVFRRGMREEVGLDTDSLGRIFPCLDELLILHRDFLSAMRERRYSSAHPDSDRNYLIHRVGDILLQQFSQENAENMKQVYGEFCSHHTEAVSFFKELQQQNKRFQLFIKQQSSNSLVKRREIPECILLVTQRITKYPVLLERILQYTEEGTEEHADLSAALAHIRELISAVDLRVSQHEQSQWLNEVLNRMENKSSAKLKNGLTFRKQDMASSRALLHRGPLLWKTATGRLKDVLALLLTDVLVFLQEKDQKYIFATVDQKPPVISLQKLIVREVANEERGMFLISASTAGPEMYEVHTASKDERNAWMRLIREAVVICHEKEDDTTSESEEERKVAEAKIQKIHKLQDTLCGQDQLICSNLEEKLQIYAELSAMAGHREVGPEPRLLVRPGTDELPHAAVLLNAALKEADSLRAALSSHLTITSGPASLPVLGKQTSANISGTVDEEEEVGGEECMDLQLSNPSTATDNHNMHIKVCQSVQSLTQLLYSLQAAVTIQDSCYEVQRLLLHLLSSSSSQHIQPRPTLGLQEQERQREAERRKEEAAGVARLRSALSREQQQWERECQARQLRHSQQENVLEQREQQCHLEAQRLQQEREELHEQLQDYQQSLERLREGQRSVEKERERLETQRRLLDSWKHGKQLSLPAMVIPLDELQSKYFGGQDEESSIFVNEAALLNPAVNNRHLHDHQHQYHHSPHLHPGLLGYTDSPSAQNSLNSLLAWSNHSHHTISVPEPSTAHEGWEGNQGEAWRAGVAAVGLYQGDALSVPPAYVSVETESRDAEGEENIVYL</sequence>
<dbReference type="InterPro" id="IPR041020">
    <property type="entry name" value="PH_16"/>
</dbReference>
<feature type="coiled-coil region" evidence="9">
    <location>
        <begin position="1489"/>
        <end position="1541"/>
    </location>
</feature>
<dbReference type="CDD" id="cd14680">
    <property type="entry name" value="PH_p190RhoGEF"/>
    <property type="match status" value="1"/>
</dbReference>
<dbReference type="CDD" id="cd00160">
    <property type="entry name" value="RhoGEF"/>
    <property type="match status" value="1"/>
</dbReference>
<dbReference type="STRING" id="7994.ENSAMXP00000010210"/>
<dbReference type="FunFam" id="1.20.900.10:FF:000004">
    <property type="entry name" value="Rho guanine nucleotide exchange factor 2"/>
    <property type="match status" value="1"/>
</dbReference>
<dbReference type="FunFam" id="2.30.29.30:FF:000021">
    <property type="entry name" value="Rho guanine nucleotide exchange factor 2"/>
    <property type="match status" value="1"/>
</dbReference>
<dbReference type="InterPro" id="IPR037819">
    <property type="entry name" value="ARHGEF28_PH"/>
</dbReference>
<dbReference type="GO" id="GO:0005737">
    <property type="term" value="C:cytoplasm"/>
    <property type="evidence" value="ECO:0007669"/>
    <property type="project" value="UniProtKB-SubCell"/>
</dbReference>
<feature type="region of interest" description="Disordered" evidence="10">
    <location>
        <begin position="678"/>
        <end position="703"/>
    </location>
</feature>
<dbReference type="InParanoid" id="W5KRJ8"/>
<dbReference type="InterPro" id="IPR051632">
    <property type="entry name" value="Rho_GEF"/>
</dbReference>
<reference evidence="15" key="2">
    <citation type="journal article" date="2014" name="Nat. Commun.">
        <title>The cavefish genome reveals candidate genes for eye loss.</title>
        <authorList>
            <person name="McGaugh S.E."/>
            <person name="Gross J.B."/>
            <person name="Aken B."/>
            <person name="Blin M."/>
            <person name="Borowsky R."/>
            <person name="Chalopin D."/>
            <person name="Hinaux H."/>
            <person name="Jeffery W.R."/>
            <person name="Keene A."/>
            <person name="Ma L."/>
            <person name="Minx P."/>
            <person name="Murphy D."/>
            <person name="O'Quin K.E."/>
            <person name="Retaux S."/>
            <person name="Rohner N."/>
            <person name="Searle S.M."/>
            <person name="Stahl B.A."/>
            <person name="Tabin C."/>
            <person name="Volff J.N."/>
            <person name="Yoshizawa M."/>
            <person name="Warren W.C."/>
        </authorList>
    </citation>
    <scope>NUCLEOTIDE SEQUENCE [LARGE SCALE GENOMIC DNA]</scope>
    <source>
        <strain evidence="15">female</strain>
    </source>
</reference>
<reference evidence="14" key="4">
    <citation type="submission" date="2025-09" db="UniProtKB">
        <authorList>
            <consortium name="Ensembl"/>
        </authorList>
    </citation>
    <scope>IDENTIFICATION</scope>
</reference>
<evidence type="ECO:0000259" key="12">
    <source>
        <dbReference type="PROSITE" id="PS50010"/>
    </source>
</evidence>
<dbReference type="InterPro" id="IPR011993">
    <property type="entry name" value="PH-like_dom_sf"/>
</dbReference>
<dbReference type="Proteomes" id="UP000018467">
    <property type="component" value="Unassembled WGS sequence"/>
</dbReference>
<feature type="compositionally biased region" description="Polar residues" evidence="10">
    <location>
        <begin position="591"/>
        <end position="602"/>
    </location>
</feature>
<accession>W5KRJ8</accession>
<dbReference type="InterPro" id="IPR046349">
    <property type="entry name" value="C1-like_sf"/>
</dbReference>
<dbReference type="GO" id="GO:0008270">
    <property type="term" value="F:zinc ion binding"/>
    <property type="evidence" value="ECO:0007669"/>
    <property type="project" value="UniProtKB-KW"/>
</dbReference>
<keyword evidence="2" id="KW-0963">Cytoplasm</keyword>
<evidence type="ECO:0000256" key="7">
    <source>
        <dbReference type="ARBA" id="ARBA00022833"/>
    </source>
</evidence>
<proteinExistence type="predicted"/>
<organism evidence="14 15">
    <name type="scientific">Astyanax mexicanus</name>
    <name type="common">Blind cave fish</name>
    <name type="synonym">Astyanax fasciatus mexicanus</name>
    <dbReference type="NCBI Taxonomy" id="7994"/>
    <lineage>
        <taxon>Eukaryota</taxon>
        <taxon>Metazoa</taxon>
        <taxon>Chordata</taxon>
        <taxon>Craniata</taxon>
        <taxon>Vertebrata</taxon>
        <taxon>Euteleostomi</taxon>
        <taxon>Actinopterygii</taxon>
        <taxon>Neopterygii</taxon>
        <taxon>Teleostei</taxon>
        <taxon>Ostariophysi</taxon>
        <taxon>Characiformes</taxon>
        <taxon>Characoidei</taxon>
        <taxon>Acestrorhamphidae</taxon>
        <taxon>Acestrorhamphinae</taxon>
        <taxon>Astyanax</taxon>
    </lineage>
</organism>
<dbReference type="Gene3D" id="3.30.60.20">
    <property type="match status" value="1"/>
</dbReference>
<dbReference type="PROSITE" id="PS50010">
    <property type="entry name" value="DH_2"/>
    <property type="match status" value="1"/>
</dbReference>
<dbReference type="GO" id="GO:0005085">
    <property type="term" value="F:guanyl-nucleotide exchange factor activity"/>
    <property type="evidence" value="ECO:0007669"/>
    <property type="project" value="UniProtKB-KW"/>
</dbReference>
<dbReference type="SMART" id="SM00233">
    <property type="entry name" value="PH"/>
    <property type="match status" value="1"/>
</dbReference>
<dbReference type="HOGENOM" id="CLU_002466_2_1_1"/>
<evidence type="ECO:0000256" key="3">
    <source>
        <dbReference type="ARBA" id="ARBA00022553"/>
    </source>
</evidence>
<keyword evidence="5" id="KW-0479">Metal-binding</keyword>
<evidence type="ECO:0000256" key="1">
    <source>
        <dbReference type="ARBA" id="ARBA00004496"/>
    </source>
</evidence>
<feature type="domain" description="Phorbol-ester/DAG-type" evidence="13">
    <location>
        <begin position="697"/>
        <end position="744"/>
    </location>
</feature>
<dbReference type="GO" id="GO:0035023">
    <property type="term" value="P:regulation of Rho protein signal transduction"/>
    <property type="evidence" value="ECO:0007669"/>
    <property type="project" value="TreeGrafter"/>
</dbReference>
<dbReference type="PANTHER" id="PTHR13944">
    <property type="entry name" value="AGAP007712-PA"/>
    <property type="match status" value="1"/>
</dbReference>
<dbReference type="SMART" id="SM00325">
    <property type="entry name" value="RhoGEF"/>
    <property type="match status" value="1"/>
</dbReference>
<dbReference type="GeneTree" id="ENSGT00940000155831"/>
<feature type="region of interest" description="Disordered" evidence="10">
    <location>
        <begin position="472"/>
        <end position="491"/>
    </location>
</feature>
<evidence type="ECO:0000313" key="14">
    <source>
        <dbReference type="Ensembl" id="ENSAMXP00000010210.2"/>
    </source>
</evidence>